<dbReference type="PROSITE" id="PS00086">
    <property type="entry name" value="CYTOCHROME_P450"/>
    <property type="match status" value="1"/>
</dbReference>
<dbReference type="PRINTS" id="PR00359">
    <property type="entry name" value="BP450"/>
</dbReference>
<evidence type="ECO:0000313" key="9">
    <source>
        <dbReference type="Proteomes" id="UP000054770"/>
    </source>
</evidence>
<dbReference type="OrthoDB" id="4168525at2"/>
<evidence type="ECO:0000256" key="3">
    <source>
        <dbReference type="ARBA" id="ARBA00022723"/>
    </source>
</evidence>
<dbReference type="PRINTS" id="PR00385">
    <property type="entry name" value="P450"/>
</dbReference>
<proteinExistence type="inferred from homology"/>
<dbReference type="GO" id="GO:0005506">
    <property type="term" value="F:iron ion binding"/>
    <property type="evidence" value="ECO:0007669"/>
    <property type="project" value="InterPro"/>
</dbReference>
<dbReference type="Gene3D" id="1.10.630.10">
    <property type="entry name" value="Cytochrome P450"/>
    <property type="match status" value="1"/>
</dbReference>
<evidence type="ECO:0000256" key="5">
    <source>
        <dbReference type="ARBA" id="ARBA00023004"/>
    </source>
</evidence>
<sequence length="414" mass="45357">MNSAVPAASAEAAELARTFDLRHLDASFYANPYPIYDALRTHEPIKRMPDGSLFLTRYRDIQAVYRDAKVFSSDKTVEFGPKYGAGTPLHAHHTTSLVFNDAPRHTRVRKLIAGALTARAIAAMEPGLIALVDGLLDRAEARGQFDLIDDFASAIPVEVIGNLLDVPHDERGPLRDWSLAILGALEPSLNADQQARGNRAVTEFIDYLKGLVAARRARPGDPQHDVLTRLIDGETDGERLDEAELLHNCIFILNAGHETTTNLIGNGLVLLAAWPGERERLQREPALLESAIEECLRFESSNQLGNRIAVADALIGETPVPRGTPVTLCIGAANRDPAQFETPERFDIGREPNRHLAFGFGVHQCAGLSLARLEARIAIGRFVARFPAYRMSGEPERAARARFRGFVGAPVSIE</sequence>
<evidence type="ECO:0000256" key="1">
    <source>
        <dbReference type="ARBA" id="ARBA00010617"/>
    </source>
</evidence>
<reference evidence="8" key="1">
    <citation type="submission" date="2016-01" db="EMBL/GenBank/DDBJ databases">
        <authorList>
            <person name="Peeters C."/>
        </authorList>
    </citation>
    <scope>NUCLEOTIDE SEQUENCE [LARGE SCALE GENOMIC DNA]</scope>
    <source>
        <strain evidence="8">LMG 22940</strain>
    </source>
</reference>
<evidence type="ECO:0000313" key="8">
    <source>
        <dbReference type="EMBL" id="SAL73945.1"/>
    </source>
</evidence>
<accession>A0A158JYX9</accession>
<keyword evidence="5 7" id="KW-0408">Iron</keyword>
<dbReference type="Proteomes" id="UP000054770">
    <property type="component" value="Unassembled WGS sequence"/>
</dbReference>
<evidence type="ECO:0000256" key="7">
    <source>
        <dbReference type="RuleBase" id="RU000461"/>
    </source>
</evidence>
<gene>
    <name evidence="8" type="ORF">AWB68_04511</name>
</gene>
<name>A0A158JYX9_9BURK</name>
<organism evidence="8 9">
    <name type="scientific">Caballeronia choica</name>
    <dbReference type="NCBI Taxonomy" id="326476"/>
    <lineage>
        <taxon>Bacteria</taxon>
        <taxon>Pseudomonadati</taxon>
        <taxon>Pseudomonadota</taxon>
        <taxon>Betaproteobacteria</taxon>
        <taxon>Burkholderiales</taxon>
        <taxon>Burkholderiaceae</taxon>
        <taxon>Caballeronia</taxon>
    </lineage>
</organism>
<evidence type="ECO:0000256" key="4">
    <source>
        <dbReference type="ARBA" id="ARBA00023002"/>
    </source>
</evidence>
<dbReference type="FunFam" id="1.10.630.10:FF:000018">
    <property type="entry name" value="Cytochrome P450 monooxygenase"/>
    <property type="match status" value="1"/>
</dbReference>
<keyword evidence="4 7" id="KW-0560">Oxidoreductase</keyword>
<protein>
    <submittedName>
        <fullName evidence="8">Cytochrome P450</fullName>
    </submittedName>
</protein>
<dbReference type="RefSeq" id="WP_087646579.1">
    <property type="nucleotide sequence ID" value="NZ_FCON02000054.1"/>
</dbReference>
<dbReference type="InterPro" id="IPR017972">
    <property type="entry name" value="Cyt_P450_CS"/>
</dbReference>
<dbReference type="PANTHER" id="PTHR46696:SF1">
    <property type="entry name" value="CYTOCHROME P450 YJIB-RELATED"/>
    <property type="match status" value="1"/>
</dbReference>
<dbReference type="SUPFAM" id="SSF48264">
    <property type="entry name" value="Cytochrome P450"/>
    <property type="match status" value="1"/>
</dbReference>
<dbReference type="EMBL" id="FCON02000054">
    <property type="protein sequence ID" value="SAL73945.1"/>
    <property type="molecule type" value="Genomic_DNA"/>
</dbReference>
<dbReference type="InterPro" id="IPR036396">
    <property type="entry name" value="Cyt_P450_sf"/>
</dbReference>
<evidence type="ECO:0000256" key="2">
    <source>
        <dbReference type="ARBA" id="ARBA00022617"/>
    </source>
</evidence>
<dbReference type="CDD" id="cd20625">
    <property type="entry name" value="CYP164-like"/>
    <property type="match status" value="1"/>
</dbReference>
<comment type="similarity">
    <text evidence="1 7">Belongs to the cytochrome P450 family.</text>
</comment>
<dbReference type="GO" id="GO:0020037">
    <property type="term" value="F:heme binding"/>
    <property type="evidence" value="ECO:0007669"/>
    <property type="project" value="InterPro"/>
</dbReference>
<dbReference type="AlphaFoldDB" id="A0A158JYX9"/>
<dbReference type="InterPro" id="IPR002397">
    <property type="entry name" value="Cyt_P450_B"/>
</dbReference>
<dbReference type="PANTHER" id="PTHR46696">
    <property type="entry name" value="P450, PUTATIVE (EUROFUNG)-RELATED"/>
    <property type="match status" value="1"/>
</dbReference>
<comment type="caution">
    <text evidence="8">The sequence shown here is derived from an EMBL/GenBank/DDBJ whole genome shotgun (WGS) entry which is preliminary data.</text>
</comment>
<keyword evidence="2 7" id="KW-0349">Heme</keyword>
<keyword evidence="3 7" id="KW-0479">Metal-binding</keyword>
<evidence type="ECO:0000256" key="6">
    <source>
        <dbReference type="ARBA" id="ARBA00023033"/>
    </source>
</evidence>
<dbReference type="GO" id="GO:0004497">
    <property type="term" value="F:monooxygenase activity"/>
    <property type="evidence" value="ECO:0007669"/>
    <property type="project" value="UniProtKB-KW"/>
</dbReference>
<dbReference type="Pfam" id="PF00067">
    <property type="entry name" value="p450"/>
    <property type="match status" value="1"/>
</dbReference>
<dbReference type="GO" id="GO:0016705">
    <property type="term" value="F:oxidoreductase activity, acting on paired donors, with incorporation or reduction of molecular oxygen"/>
    <property type="evidence" value="ECO:0007669"/>
    <property type="project" value="InterPro"/>
</dbReference>
<dbReference type="InterPro" id="IPR001128">
    <property type="entry name" value="Cyt_P450"/>
</dbReference>
<keyword evidence="6 7" id="KW-0503">Monooxygenase</keyword>
<keyword evidence="9" id="KW-1185">Reference proteome</keyword>